<keyword evidence="2" id="KW-1185">Reference proteome</keyword>
<accession>A0ABM8VZS3</accession>
<gene>
    <name evidence="1" type="ORF">GMARGA_LOCUS1587</name>
</gene>
<comment type="caution">
    <text evidence="1">The sequence shown here is derived from an EMBL/GenBank/DDBJ whole genome shotgun (WGS) entry which is preliminary data.</text>
</comment>
<evidence type="ECO:0000313" key="2">
    <source>
        <dbReference type="Proteomes" id="UP000789901"/>
    </source>
</evidence>
<proteinExistence type="predicted"/>
<organism evidence="1 2">
    <name type="scientific">Gigaspora margarita</name>
    <dbReference type="NCBI Taxonomy" id="4874"/>
    <lineage>
        <taxon>Eukaryota</taxon>
        <taxon>Fungi</taxon>
        <taxon>Fungi incertae sedis</taxon>
        <taxon>Mucoromycota</taxon>
        <taxon>Glomeromycotina</taxon>
        <taxon>Glomeromycetes</taxon>
        <taxon>Diversisporales</taxon>
        <taxon>Gigasporaceae</taxon>
        <taxon>Gigaspora</taxon>
    </lineage>
</organism>
<dbReference type="EMBL" id="CAJVQB010000426">
    <property type="protein sequence ID" value="CAG8488193.1"/>
    <property type="molecule type" value="Genomic_DNA"/>
</dbReference>
<dbReference type="Proteomes" id="UP000789901">
    <property type="component" value="Unassembled WGS sequence"/>
</dbReference>
<name>A0ABM8VZS3_GIGMA</name>
<reference evidence="1 2" key="1">
    <citation type="submission" date="2021-06" db="EMBL/GenBank/DDBJ databases">
        <authorList>
            <person name="Kallberg Y."/>
            <person name="Tangrot J."/>
            <person name="Rosling A."/>
        </authorList>
    </citation>
    <scope>NUCLEOTIDE SEQUENCE [LARGE SCALE GENOMIC DNA]</scope>
    <source>
        <strain evidence="1 2">120-4 pot B 10/14</strain>
    </source>
</reference>
<evidence type="ECO:0000313" key="1">
    <source>
        <dbReference type="EMBL" id="CAG8488193.1"/>
    </source>
</evidence>
<protein>
    <submittedName>
        <fullName evidence="1">17485_t:CDS:1</fullName>
    </submittedName>
</protein>
<sequence>MKKFSKNILDFLNKQQTNLQQDIIIYETLNNQWYTLNQAIKQTVDQKQKYNHIPATISKNLNTSPQTRKQYDIQEDNQRTYLKPIQQLYYKYYKNNR</sequence>